<dbReference type="AlphaFoldDB" id="A0A2I2KPP3"/>
<proteinExistence type="predicted"/>
<keyword evidence="3" id="KW-1185">Reference proteome</keyword>
<accession>A0A2I2KPP3</accession>
<protein>
    <submittedName>
        <fullName evidence="2">Uncharacterized protein</fullName>
    </submittedName>
</protein>
<name>A0A2I2KPP3_9ACTN</name>
<evidence type="ECO:0000256" key="1">
    <source>
        <dbReference type="SAM" id="MobiDB-lite"/>
    </source>
</evidence>
<gene>
    <name evidence="2" type="ORF">FRACA_20025</name>
</gene>
<dbReference type="Proteomes" id="UP000234331">
    <property type="component" value="Unassembled WGS sequence"/>
</dbReference>
<sequence length="129" mass="14540">MATDTGRPARICWTWPATGPVRGRSSPRRPRRRRAPRSATTWNVRRPALGDWYAATSARRPTNRLEPVGAEAHATEPARPTRAWRAREPDGNIWRLASHGRSRDDRTVVASSERGGAAYRWATDQPFTV</sequence>
<feature type="region of interest" description="Disordered" evidence="1">
    <location>
        <begin position="55"/>
        <end position="83"/>
    </location>
</feature>
<feature type="compositionally biased region" description="Basic residues" evidence="1">
    <location>
        <begin position="25"/>
        <end position="36"/>
    </location>
</feature>
<reference evidence="2 3" key="1">
    <citation type="submission" date="2017-06" db="EMBL/GenBank/DDBJ databases">
        <authorList>
            <person name="Kim H.J."/>
            <person name="Triplett B.A."/>
        </authorList>
    </citation>
    <scope>NUCLEOTIDE SEQUENCE [LARGE SCALE GENOMIC DNA]</scope>
    <source>
        <strain evidence="2">FRACA_ARgP5</strain>
    </source>
</reference>
<feature type="region of interest" description="Disordered" evidence="1">
    <location>
        <begin position="1"/>
        <end position="40"/>
    </location>
</feature>
<organism evidence="2 3">
    <name type="scientific">Frankia canadensis</name>
    <dbReference type="NCBI Taxonomy" id="1836972"/>
    <lineage>
        <taxon>Bacteria</taxon>
        <taxon>Bacillati</taxon>
        <taxon>Actinomycetota</taxon>
        <taxon>Actinomycetes</taxon>
        <taxon>Frankiales</taxon>
        <taxon>Frankiaceae</taxon>
        <taxon>Frankia</taxon>
    </lineage>
</organism>
<dbReference type="EMBL" id="FZMO01000112">
    <property type="protein sequence ID" value="SNQ47629.1"/>
    <property type="molecule type" value="Genomic_DNA"/>
</dbReference>
<evidence type="ECO:0000313" key="3">
    <source>
        <dbReference type="Proteomes" id="UP000234331"/>
    </source>
</evidence>
<evidence type="ECO:0000313" key="2">
    <source>
        <dbReference type="EMBL" id="SNQ47629.1"/>
    </source>
</evidence>